<dbReference type="VEuPathDB" id="TrichDB:TRFO_28500"/>
<organism evidence="2 3">
    <name type="scientific">Tritrichomonas foetus</name>
    <dbReference type="NCBI Taxonomy" id="1144522"/>
    <lineage>
        <taxon>Eukaryota</taxon>
        <taxon>Metamonada</taxon>
        <taxon>Parabasalia</taxon>
        <taxon>Tritrichomonadida</taxon>
        <taxon>Tritrichomonadidae</taxon>
        <taxon>Tritrichomonas</taxon>
    </lineage>
</organism>
<keyword evidence="3" id="KW-1185">Reference proteome</keyword>
<comment type="caution">
    <text evidence="2">The sequence shown here is derived from an EMBL/GenBank/DDBJ whole genome shotgun (WGS) entry which is preliminary data.</text>
</comment>
<protein>
    <submittedName>
        <fullName evidence="2">Uncharacterized protein</fullName>
    </submittedName>
</protein>
<sequence length="256" mass="28877">MTTDPQTRITMQFNFAQSKYPTLRQVNANDFSITFPESQQLVYNISLPPNYPDFPPTISANGVPITTAITSNWIPVFQLFHVVQQLHVRTKNLPSKNIVFDANTVRQQIASYGDKILKDDERSNIINNLQIVSDAKKRLAKTDKKAKTVQADSDTKLTSTVEGADKLRKLDEQRKTVEAKLAAAKSSGPQKMVEARKVKASKLRQEAISIDGEVEKLKQRLASKEINAKQFVKELTSLKEKQRFSRLLAESLDSMQ</sequence>
<gene>
    <name evidence="2" type="ORF">TRFO_28500</name>
</gene>
<dbReference type="Proteomes" id="UP000179807">
    <property type="component" value="Unassembled WGS sequence"/>
</dbReference>
<dbReference type="GeneID" id="94840919"/>
<feature type="coiled-coil region" evidence="1">
    <location>
        <begin position="167"/>
        <end position="241"/>
    </location>
</feature>
<evidence type="ECO:0000313" key="3">
    <source>
        <dbReference type="Proteomes" id="UP000179807"/>
    </source>
</evidence>
<dbReference type="EMBL" id="MLAK01000806">
    <property type="protein sequence ID" value="OHT04062.1"/>
    <property type="molecule type" value="Genomic_DNA"/>
</dbReference>
<dbReference type="SUPFAM" id="SSF54495">
    <property type="entry name" value="UBC-like"/>
    <property type="match status" value="1"/>
</dbReference>
<dbReference type="AlphaFoldDB" id="A0A1J4K2V2"/>
<proteinExistence type="predicted"/>
<reference evidence="2" key="1">
    <citation type="submission" date="2016-10" db="EMBL/GenBank/DDBJ databases">
        <authorList>
            <person name="Benchimol M."/>
            <person name="Almeida L.G."/>
            <person name="Vasconcelos A.T."/>
            <person name="Perreira-Neves A."/>
            <person name="Rosa I.A."/>
            <person name="Tasca T."/>
            <person name="Bogo M.R."/>
            <person name="de Souza W."/>
        </authorList>
    </citation>
    <scope>NUCLEOTIDE SEQUENCE [LARGE SCALE GENOMIC DNA]</scope>
    <source>
        <strain evidence="2">K</strain>
    </source>
</reference>
<accession>A0A1J4K2V2</accession>
<name>A0A1J4K2V2_9EUKA</name>
<evidence type="ECO:0000313" key="2">
    <source>
        <dbReference type="EMBL" id="OHT04062.1"/>
    </source>
</evidence>
<dbReference type="RefSeq" id="XP_068357198.1">
    <property type="nucleotide sequence ID" value="XM_068506215.1"/>
</dbReference>
<dbReference type="InterPro" id="IPR016135">
    <property type="entry name" value="UBQ-conjugating_enzyme/RWD"/>
</dbReference>
<keyword evidence="1" id="KW-0175">Coiled coil</keyword>
<evidence type="ECO:0000256" key="1">
    <source>
        <dbReference type="SAM" id="Coils"/>
    </source>
</evidence>